<dbReference type="InterPro" id="IPR050484">
    <property type="entry name" value="Transf_Hexapept/Carb_Anhydrase"/>
</dbReference>
<evidence type="ECO:0000313" key="1">
    <source>
        <dbReference type="EMBL" id="OAN53744.1"/>
    </source>
</evidence>
<dbReference type="InterPro" id="IPR047324">
    <property type="entry name" value="LbH_gamma_CA-like"/>
</dbReference>
<dbReference type="RefSeq" id="WP_068490200.1">
    <property type="nucleotide sequence ID" value="NZ_LWQT01000039.1"/>
</dbReference>
<organism evidence="1 2">
    <name type="scientific">Paramagnetospirillum marisnigri</name>
    <dbReference type="NCBI Taxonomy" id="1285242"/>
    <lineage>
        <taxon>Bacteria</taxon>
        <taxon>Pseudomonadati</taxon>
        <taxon>Pseudomonadota</taxon>
        <taxon>Alphaproteobacteria</taxon>
        <taxon>Rhodospirillales</taxon>
        <taxon>Magnetospirillaceae</taxon>
        <taxon>Paramagnetospirillum</taxon>
    </lineage>
</organism>
<dbReference type="SUPFAM" id="SSF51161">
    <property type="entry name" value="Trimeric LpxA-like enzymes"/>
    <property type="match status" value="1"/>
</dbReference>
<reference evidence="1 2" key="1">
    <citation type="submission" date="2016-04" db="EMBL/GenBank/DDBJ databases">
        <title>Draft genome sequence of freshwater magnetotactic bacteria Magnetospirillum marisnigri SP-1 and Magnetospirillum moscoviense BB-1.</title>
        <authorList>
            <person name="Koziaeva V."/>
            <person name="Dziuba M.V."/>
            <person name="Ivanov T.M."/>
            <person name="Kuznetsov B."/>
            <person name="Grouzdev D.S."/>
        </authorList>
    </citation>
    <scope>NUCLEOTIDE SEQUENCE [LARGE SCALE GENOMIC DNA]</scope>
    <source>
        <strain evidence="1 2">SP-1</strain>
    </source>
</reference>
<dbReference type="InterPro" id="IPR011004">
    <property type="entry name" value="Trimer_LpxA-like_sf"/>
</dbReference>
<accession>A0A178MU66</accession>
<dbReference type="PANTHER" id="PTHR13061">
    <property type="entry name" value="DYNACTIN SUBUNIT P25"/>
    <property type="match status" value="1"/>
</dbReference>
<dbReference type="AlphaFoldDB" id="A0A178MU66"/>
<dbReference type="InterPro" id="IPR001451">
    <property type="entry name" value="Hexapep"/>
</dbReference>
<dbReference type="Pfam" id="PF00132">
    <property type="entry name" value="Hexapep"/>
    <property type="match status" value="1"/>
</dbReference>
<dbReference type="Proteomes" id="UP000078428">
    <property type="component" value="Unassembled WGS sequence"/>
</dbReference>
<name>A0A178MU66_9PROT</name>
<keyword evidence="2" id="KW-1185">Reference proteome</keyword>
<dbReference type="PANTHER" id="PTHR13061:SF29">
    <property type="entry name" value="GAMMA CARBONIC ANHYDRASE-LIKE 1, MITOCHONDRIAL-RELATED"/>
    <property type="match status" value="1"/>
</dbReference>
<dbReference type="OrthoDB" id="9803036at2"/>
<dbReference type="STRING" id="1285242.A6A04_14180"/>
<dbReference type="CDD" id="cd04645">
    <property type="entry name" value="LbH_gamma_CA_like"/>
    <property type="match status" value="1"/>
</dbReference>
<dbReference type="EMBL" id="LWQT01000039">
    <property type="protein sequence ID" value="OAN53744.1"/>
    <property type="molecule type" value="Genomic_DNA"/>
</dbReference>
<gene>
    <name evidence="1" type="ORF">A6A04_14180</name>
</gene>
<sequence>MSGHILPYQGTLPTIADDVFIAPTATVIGDVVIGAGTSVWFNCVIRGDVHEIRIGARTNIQDGTVVHVTGGKLGTYIGDDITIGHGAILHACTLQDCCFIGMGAVILDGAVVETGAMVAAGAVVTPGKRVKAGELWGGNPAKLLRTLSDEDRAFFPVSAANYTALGQRYKTEAAG</sequence>
<dbReference type="Gene3D" id="2.160.10.10">
    <property type="entry name" value="Hexapeptide repeat proteins"/>
    <property type="match status" value="1"/>
</dbReference>
<protein>
    <submittedName>
        <fullName evidence="1">Gamma carbonic anhydrase family protein</fullName>
    </submittedName>
</protein>
<evidence type="ECO:0000313" key="2">
    <source>
        <dbReference type="Proteomes" id="UP000078428"/>
    </source>
</evidence>
<proteinExistence type="predicted"/>
<comment type="caution">
    <text evidence="1">The sequence shown here is derived from an EMBL/GenBank/DDBJ whole genome shotgun (WGS) entry which is preliminary data.</text>
</comment>